<gene>
    <name evidence="9" type="ORF">METZ01_LOCUS39412</name>
</gene>
<comment type="cofactor">
    <cofactor evidence="1">
        <name>Fe cation</name>
        <dbReference type="ChEBI" id="CHEBI:24875"/>
    </cofactor>
</comment>
<dbReference type="Gene3D" id="3.90.380.10">
    <property type="entry name" value="Naphthalene 1,2-dioxygenase Alpha Subunit, Chain A, domain 1"/>
    <property type="match status" value="1"/>
</dbReference>
<dbReference type="InterPro" id="IPR036922">
    <property type="entry name" value="Rieske_2Fe-2S_sf"/>
</dbReference>
<keyword evidence="4" id="KW-0560">Oxidoreductase</keyword>
<evidence type="ECO:0000313" key="9">
    <source>
        <dbReference type="EMBL" id="SUZ86558.1"/>
    </source>
</evidence>
<keyword evidence="7" id="KW-0520">NAD</keyword>
<dbReference type="EMBL" id="UINC01001688">
    <property type="protein sequence ID" value="SUZ86558.1"/>
    <property type="molecule type" value="Genomic_DNA"/>
</dbReference>
<dbReference type="CDD" id="cd03469">
    <property type="entry name" value="Rieske_RO_Alpha_N"/>
    <property type="match status" value="1"/>
</dbReference>
<dbReference type="SUPFAM" id="SSF55961">
    <property type="entry name" value="Bet v1-like"/>
    <property type="match status" value="1"/>
</dbReference>
<keyword evidence="2" id="KW-0001">2Fe-2S</keyword>
<dbReference type="InterPro" id="IPR017941">
    <property type="entry name" value="Rieske_2Fe-2S"/>
</dbReference>
<evidence type="ECO:0000256" key="6">
    <source>
        <dbReference type="ARBA" id="ARBA00023014"/>
    </source>
</evidence>
<evidence type="ECO:0000256" key="3">
    <source>
        <dbReference type="ARBA" id="ARBA00022723"/>
    </source>
</evidence>
<dbReference type="GO" id="GO:0005506">
    <property type="term" value="F:iron ion binding"/>
    <property type="evidence" value="ECO:0007669"/>
    <property type="project" value="InterPro"/>
</dbReference>
<proteinExistence type="predicted"/>
<dbReference type="PANTHER" id="PTHR43756">
    <property type="entry name" value="CHOLINE MONOOXYGENASE, CHLOROPLASTIC"/>
    <property type="match status" value="1"/>
</dbReference>
<name>A0A381R6Q4_9ZZZZ</name>
<keyword evidence="5" id="KW-0408">Iron</keyword>
<dbReference type="PROSITE" id="PS51296">
    <property type="entry name" value="RIESKE"/>
    <property type="match status" value="1"/>
</dbReference>
<dbReference type="PRINTS" id="PR00090">
    <property type="entry name" value="RNGDIOXGNASE"/>
</dbReference>
<dbReference type="SUPFAM" id="SSF50022">
    <property type="entry name" value="ISP domain"/>
    <property type="match status" value="1"/>
</dbReference>
<dbReference type="PANTHER" id="PTHR43756:SF5">
    <property type="entry name" value="CHOLINE MONOOXYGENASE, CHLOROPLASTIC"/>
    <property type="match status" value="1"/>
</dbReference>
<organism evidence="9">
    <name type="scientific">marine metagenome</name>
    <dbReference type="NCBI Taxonomy" id="408172"/>
    <lineage>
        <taxon>unclassified sequences</taxon>
        <taxon>metagenomes</taxon>
        <taxon>ecological metagenomes</taxon>
    </lineage>
</organism>
<dbReference type="InterPro" id="IPR015879">
    <property type="entry name" value="Ring_hydroxy_dOase_asu_C_dom"/>
</dbReference>
<evidence type="ECO:0000256" key="2">
    <source>
        <dbReference type="ARBA" id="ARBA00022714"/>
    </source>
</evidence>
<dbReference type="AlphaFoldDB" id="A0A381R6Q4"/>
<dbReference type="GO" id="GO:0051537">
    <property type="term" value="F:2 iron, 2 sulfur cluster binding"/>
    <property type="evidence" value="ECO:0007669"/>
    <property type="project" value="UniProtKB-KW"/>
</dbReference>
<feature type="non-terminal residue" evidence="9">
    <location>
        <position position="1"/>
    </location>
</feature>
<dbReference type="Pfam" id="PF00848">
    <property type="entry name" value="Ring_hydroxyl_A"/>
    <property type="match status" value="1"/>
</dbReference>
<evidence type="ECO:0000256" key="1">
    <source>
        <dbReference type="ARBA" id="ARBA00001962"/>
    </source>
</evidence>
<evidence type="ECO:0000256" key="7">
    <source>
        <dbReference type="ARBA" id="ARBA00023027"/>
    </source>
</evidence>
<dbReference type="Gene3D" id="2.102.10.10">
    <property type="entry name" value="Rieske [2Fe-2S] iron-sulphur domain"/>
    <property type="match status" value="1"/>
</dbReference>
<evidence type="ECO:0000256" key="4">
    <source>
        <dbReference type="ARBA" id="ARBA00023002"/>
    </source>
</evidence>
<keyword evidence="6" id="KW-0411">Iron-sulfur</keyword>
<dbReference type="PROSITE" id="PS00570">
    <property type="entry name" value="RING_HYDROXYL_ALPHA"/>
    <property type="match status" value="1"/>
</dbReference>
<evidence type="ECO:0000256" key="5">
    <source>
        <dbReference type="ARBA" id="ARBA00023004"/>
    </source>
</evidence>
<evidence type="ECO:0000259" key="8">
    <source>
        <dbReference type="PROSITE" id="PS51296"/>
    </source>
</evidence>
<dbReference type="InterPro" id="IPR015881">
    <property type="entry name" value="ARHD_Rieske_2Fe_2S"/>
</dbReference>
<reference evidence="9" key="1">
    <citation type="submission" date="2018-05" db="EMBL/GenBank/DDBJ databases">
        <authorList>
            <person name="Lanie J.A."/>
            <person name="Ng W.-L."/>
            <person name="Kazmierczak K.M."/>
            <person name="Andrzejewski T.M."/>
            <person name="Davidsen T.M."/>
            <person name="Wayne K.J."/>
            <person name="Tettelin H."/>
            <person name="Glass J.I."/>
            <person name="Rusch D."/>
            <person name="Podicherti R."/>
            <person name="Tsui H.-C.T."/>
            <person name="Winkler M.E."/>
        </authorList>
    </citation>
    <scope>NUCLEOTIDE SEQUENCE</scope>
</reference>
<keyword evidence="3" id="KW-0479">Metal-binding</keyword>
<protein>
    <recommendedName>
        <fullName evidence="8">Rieske domain-containing protein</fullName>
    </recommendedName>
</protein>
<sequence>VERAEQVAQIKLLMSRLDAGMNVDAGGFRRNPTNVYADPDLAEREWQTFFRGHPHLVGLSGDLPEPGSFLTCEYLPTPVLATRDDDGRFRAFVNACRHRGVVVEERDRGEARRFTCPFHRWTYDTEGTLVGLPNPEHFGNPDPSCLGLIELPAVEDAGLLWVHPDPDGAIDLDEQLGHDLRAELASWHLDELSYLGRDDYDVACNWKLAMDTFGETYHFPALHSQTLNLGFHGNVQCYDTHGRNHRMLLCKRDIDGLRDLPEDDWEITTAALPVYWLFPNVQLMPFAEGLHLVRAYPDPRDPGRHVSRITWYLRPEA</sequence>
<feature type="non-terminal residue" evidence="9">
    <location>
        <position position="317"/>
    </location>
</feature>
<dbReference type="GO" id="GO:0016491">
    <property type="term" value="F:oxidoreductase activity"/>
    <property type="evidence" value="ECO:0007669"/>
    <property type="project" value="UniProtKB-KW"/>
</dbReference>
<accession>A0A381R6Q4</accession>
<dbReference type="Pfam" id="PF00355">
    <property type="entry name" value="Rieske"/>
    <property type="match status" value="1"/>
</dbReference>
<dbReference type="InterPro" id="IPR001663">
    <property type="entry name" value="Rng_hydr_dOase-A"/>
</dbReference>
<feature type="domain" description="Rieske" evidence="8">
    <location>
        <begin position="54"/>
        <end position="162"/>
    </location>
</feature>